<evidence type="ECO:0000256" key="3">
    <source>
        <dbReference type="ARBA" id="ARBA00022448"/>
    </source>
</evidence>
<feature type="transmembrane region" description="Helical" evidence="8">
    <location>
        <begin position="293"/>
        <end position="314"/>
    </location>
</feature>
<keyword evidence="4 8" id="KW-0812">Transmembrane</keyword>
<feature type="transmembrane region" description="Helical" evidence="8">
    <location>
        <begin position="151"/>
        <end position="170"/>
    </location>
</feature>
<dbReference type="InterPro" id="IPR026030">
    <property type="entry name" value="Pur-cyt_permease_Fcy2/21/22"/>
</dbReference>
<evidence type="ECO:0000256" key="8">
    <source>
        <dbReference type="SAM" id="Phobius"/>
    </source>
</evidence>
<dbReference type="Pfam" id="PF02133">
    <property type="entry name" value="Transp_cyt_pur"/>
    <property type="match status" value="1"/>
</dbReference>
<comment type="caution">
    <text evidence="9">The sequence shown here is derived from an EMBL/GenBank/DDBJ whole genome shotgun (WGS) entry which is preliminary data.</text>
</comment>
<feature type="transmembrane region" description="Helical" evidence="8">
    <location>
        <begin position="109"/>
        <end position="131"/>
    </location>
</feature>
<feature type="transmembrane region" description="Helical" evidence="8">
    <location>
        <begin position="69"/>
        <end position="89"/>
    </location>
</feature>
<evidence type="ECO:0000256" key="6">
    <source>
        <dbReference type="ARBA" id="ARBA00023136"/>
    </source>
</evidence>
<feature type="transmembrane region" description="Helical" evidence="8">
    <location>
        <begin position="408"/>
        <end position="428"/>
    </location>
</feature>
<dbReference type="Gene3D" id="1.10.4160.10">
    <property type="entry name" value="Hydantoin permease"/>
    <property type="match status" value="1"/>
</dbReference>
<evidence type="ECO:0000256" key="1">
    <source>
        <dbReference type="ARBA" id="ARBA00004141"/>
    </source>
</evidence>
<evidence type="ECO:0000313" key="10">
    <source>
        <dbReference type="Proteomes" id="UP000283128"/>
    </source>
</evidence>
<evidence type="ECO:0000256" key="2">
    <source>
        <dbReference type="ARBA" id="ARBA00008974"/>
    </source>
</evidence>
<reference evidence="9 10" key="1">
    <citation type="submission" date="2019-01" db="EMBL/GenBank/DDBJ databases">
        <title>Genome sequences of Streptomyces and Rhizobium isolates collected from root and soil.</title>
        <authorList>
            <person name="Chhettri S."/>
            <person name="Sevigny J.L."/>
            <person name="Sen A."/>
            <person name="Ennis N."/>
            <person name="Tisa L."/>
        </authorList>
    </citation>
    <scope>NUCLEOTIDE SEQUENCE [LARGE SCALE GENOMIC DNA]</scope>
    <source>
        <strain evidence="9 10">San01</strain>
    </source>
</reference>
<dbReference type="PIRSF" id="PIRSF002744">
    <property type="entry name" value="Pur-cyt_permease"/>
    <property type="match status" value="1"/>
</dbReference>
<evidence type="ECO:0000256" key="7">
    <source>
        <dbReference type="PIRNR" id="PIRNR002744"/>
    </source>
</evidence>
<dbReference type="PANTHER" id="PTHR31806">
    <property type="entry name" value="PURINE-CYTOSINE PERMEASE FCY2-RELATED"/>
    <property type="match status" value="1"/>
</dbReference>
<feature type="transmembrane region" description="Helical" evidence="8">
    <location>
        <begin position="42"/>
        <end position="63"/>
    </location>
</feature>
<keyword evidence="6 7" id="KW-0472">Membrane</keyword>
<dbReference type="AlphaFoldDB" id="A0A3S2VEY8"/>
<feature type="transmembrane region" description="Helical" evidence="8">
    <location>
        <begin position="366"/>
        <end position="387"/>
    </location>
</feature>
<dbReference type="GO" id="GO:0005886">
    <property type="term" value="C:plasma membrane"/>
    <property type="evidence" value="ECO:0007669"/>
    <property type="project" value="TreeGrafter"/>
</dbReference>
<comment type="subcellular location">
    <subcellularLocation>
        <location evidence="1">Membrane</location>
        <topology evidence="1">Multi-pass membrane protein</topology>
    </subcellularLocation>
</comment>
<name>A0A3S2VEY8_9ACTN</name>
<feature type="transmembrane region" description="Helical" evidence="8">
    <location>
        <begin position="334"/>
        <end position="354"/>
    </location>
</feature>
<evidence type="ECO:0000256" key="4">
    <source>
        <dbReference type="ARBA" id="ARBA00022692"/>
    </source>
</evidence>
<accession>A0A3S2VEY8</accession>
<evidence type="ECO:0000313" key="9">
    <source>
        <dbReference type="EMBL" id="RVU23098.1"/>
    </source>
</evidence>
<feature type="transmembrane region" description="Helical" evidence="8">
    <location>
        <begin position="440"/>
        <end position="461"/>
    </location>
</feature>
<feature type="transmembrane region" description="Helical" evidence="8">
    <location>
        <begin position="248"/>
        <end position="273"/>
    </location>
</feature>
<proteinExistence type="inferred from homology"/>
<keyword evidence="3 7" id="KW-0813">Transport</keyword>
<dbReference type="OrthoDB" id="9809167at2"/>
<protein>
    <submittedName>
        <fullName evidence="9">Cytosine permease</fullName>
    </submittedName>
</protein>
<comment type="similarity">
    <text evidence="2 7">Belongs to the purine-cytosine permease (2.A.39) family.</text>
</comment>
<dbReference type="PANTHER" id="PTHR31806:SF1">
    <property type="entry name" value="PURINE-CYTOSINE PERMEASE FCY2-RELATED"/>
    <property type="match status" value="1"/>
</dbReference>
<dbReference type="RefSeq" id="WP_127829382.1">
    <property type="nucleotide sequence ID" value="NZ_RZYA01000008.1"/>
</dbReference>
<gene>
    <name evidence="9" type="ORF">EOT10_18755</name>
</gene>
<sequence length="496" mass="53287">MTVTSNSPQAAAVPAAGGRPVIETRSIDYVPLAERHGKVWHLFPVWFAGDAHLATVATGAIGVALGGNLIWTAIAVVLGSAFGSFFMAFHSTQGPQLGLPQMVQSRPQFGFVGALLVWITALVTYIGYTAFNQILVGRTLEHLAQVPNSASYIGYAVVGIVLAVVGYDFIHRASRWLTYLMFVALVVFSVGIIAVNPFSPAQLDLGSFALAPFLVQFFTAAVYQLSWSIYVSDYSRYLPPTVGVRSSFWWTYLGATIGGAWMMLVGTVAAGLFPKLALVESVISAGDEVFHGFGMALLLVSVVPLITIGTLNFYGGSLTLLSSMDSVRQIRPTVAKRVATLVVIGTLSTAIAFSSDETFLHEFEHFLVVLGYLFTPWTAINLVDFYVVRKGHYSIREIFNPRGIYGRWSWRGLVSYGVGFASMMPFAIVGDSMGPVARWMGGLDITMIVGLVVSAGLYLLVCRSLDLPAERAVVDTADDGLDPDVPAGTSLTAHAG</sequence>
<keyword evidence="10" id="KW-1185">Reference proteome</keyword>
<evidence type="ECO:0000256" key="5">
    <source>
        <dbReference type="ARBA" id="ARBA00022989"/>
    </source>
</evidence>
<organism evidence="9 10">
    <name type="scientific">Streptomyces antnestii</name>
    <dbReference type="NCBI Taxonomy" id="2494256"/>
    <lineage>
        <taxon>Bacteria</taxon>
        <taxon>Bacillati</taxon>
        <taxon>Actinomycetota</taxon>
        <taxon>Actinomycetes</taxon>
        <taxon>Kitasatosporales</taxon>
        <taxon>Streptomycetaceae</taxon>
        <taxon>Streptomyces</taxon>
    </lineage>
</organism>
<dbReference type="InterPro" id="IPR001248">
    <property type="entry name" value="Pur-cyt_permease"/>
</dbReference>
<feature type="transmembrane region" description="Helical" evidence="8">
    <location>
        <begin position="205"/>
        <end position="227"/>
    </location>
</feature>
<dbReference type="EMBL" id="RZYA01000008">
    <property type="protein sequence ID" value="RVU23098.1"/>
    <property type="molecule type" value="Genomic_DNA"/>
</dbReference>
<dbReference type="GO" id="GO:0022857">
    <property type="term" value="F:transmembrane transporter activity"/>
    <property type="evidence" value="ECO:0007669"/>
    <property type="project" value="InterPro"/>
</dbReference>
<dbReference type="Proteomes" id="UP000283128">
    <property type="component" value="Unassembled WGS sequence"/>
</dbReference>
<keyword evidence="5 8" id="KW-1133">Transmembrane helix</keyword>
<dbReference type="CDD" id="cd11484">
    <property type="entry name" value="SLC-NCS1sbd_CobB-like"/>
    <property type="match status" value="1"/>
</dbReference>
<feature type="transmembrane region" description="Helical" evidence="8">
    <location>
        <begin position="177"/>
        <end position="199"/>
    </location>
</feature>